<accession>A0AAV2HWZ4</accession>
<dbReference type="Proteomes" id="UP001497497">
    <property type="component" value="Unassembled WGS sequence"/>
</dbReference>
<evidence type="ECO:0000256" key="1">
    <source>
        <dbReference type="SAM" id="MobiDB-lite"/>
    </source>
</evidence>
<feature type="non-terminal residue" evidence="2">
    <location>
        <position position="101"/>
    </location>
</feature>
<feature type="region of interest" description="Disordered" evidence="1">
    <location>
        <begin position="1"/>
        <end position="84"/>
    </location>
</feature>
<organism evidence="2 3">
    <name type="scientific">Lymnaea stagnalis</name>
    <name type="common">Great pond snail</name>
    <name type="synonym">Helix stagnalis</name>
    <dbReference type="NCBI Taxonomy" id="6523"/>
    <lineage>
        <taxon>Eukaryota</taxon>
        <taxon>Metazoa</taxon>
        <taxon>Spiralia</taxon>
        <taxon>Lophotrochozoa</taxon>
        <taxon>Mollusca</taxon>
        <taxon>Gastropoda</taxon>
        <taxon>Heterobranchia</taxon>
        <taxon>Euthyneura</taxon>
        <taxon>Panpulmonata</taxon>
        <taxon>Hygrophila</taxon>
        <taxon>Lymnaeoidea</taxon>
        <taxon>Lymnaeidae</taxon>
        <taxon>Lymnaea</taxon>
    </lineage>
</organism>
<gene>
    <name evidence="2" type="ORF">GSLYS_00011945001</name>
</gene>
<keyword evidence="3" id="KW-1185">Reference proteome</keyword>
<feature type="compositionally biased region" description="Basic and acidic residues" evidence="1">
    <location>
        <begin position="1"/>
        <end position="10"/>
    </location>
</feature>
<sequence length="101" mass="10848">TPLTYDEKVDGTPFVDRQLPEEMDADGGGDGSNNDGGEFRLGKDGLGFTDVDYSTKWDADDAGGGEDSSNEATTDYDDSNEENNAVVRTTWVAQNHSNIHG</sequence>
<proteinExistence type="predicted"/>
<reference evidence="2 3" key="1">
    <citation type="submission" date="2024-04" db="EMBL/GenBank/DDBJ databases">
        <authorList>
            <consortium name="Genoscope - CEA"/>
            <person name="William W."/>
        </authorList>
    </citation>
    <scope>NUCLEOTIDE SEQUENCE [LARGE SCALE GENOMIC DNA]</scope>
</reference>
<protein>
    <submittedName>
        <fullName evidence="2">Uncharacterized protein</fullName>
    </submittedName>
</protein>
<evidence type="ECO:0000313" key="2">
    <source>
        <dbReference type="EMBL" id="CAL1538124.1"/>
    </source>
</evidence>
<evidence type="ECO:0000313" key="3">
    <source>
        <dbReference type="Proteomes" id="UP001497497"/>
    </source>
</evidence>
<dbReference type="AlphaFoldDB" id="A0AAV2HWZ4"/>
<name>A0AAV2HWZ4_LYMST</name>
<feature type="non-terminal residue" evidence="2">
    <location>
        <position position="1"/>
    </location>
</feature>
<dbReference type="EMBL" id="CAXITT010000286">
    <property type="protein sequence ID" value="CAL1538124.1"/>
    <property type="molecule type" value="Genomic_DNA"/>
</dbReference>
<comment type="caution">
    <text evidence="2">The sequence shown here is derived from an EMBL/GenBank/DDBJ whole genome shotgun (WGS) entry which is preliminary data.</text>
</comment>